<dbReference type="GO" id="GO:0009389">
    <property type="term" value="F:dimethyl sulfoxide reductase activity"/>
    <property type="evidence" value="ECO:0007669"/>
    <property type="project" value="TreeGrafter"/>
</dbReference>
<dbReference type="InterPro" id="IPR007059">
    <property type="entry name" value="DmsC"/>
</dbReference>
<keyword evidence="1" id="KW-0472">Membrane</keyword>
<dbReference type="GO" id="GO:0009390">
    <property type="term" value="C:dimethyl sulfoxide reductase complex"/>
    <property type="evidence" value="ECO:0007669"/>
    <property type="project" value="TreeGrafter"/>
</dbReference>
<proteinExistence type="predicted"/>
<gene>
    <name evidence="2" type="ORF">V5R04_01880</name>
</gene>
<feature type="transmembrane region" description="Helical" evidence="1">
    <location>
        <begin position="48"/>
        <end position="67"/>
    </location>
</feature>
<name>A0AAU7DXH8_9MICO</name>
<organism evidence="2">
    <name type="scientific">Jonesiaceae bacterium BS-20</name>
    <dbReference type="NCBI Taxonomy" id="3120821"/>
    <lineage>
        <taxon>Bacteria</taxon>
        <taxon>Bacillati</taxon>
        <taxon>Actinomycetota</taxon>
        <taxon>Actinomycetes</taxon>
        <taxon>Micrococcales</taxon>
        <taxon>Jonesiaceae</taxon>
    </lineage>
</organism>
<keyword evidence="1" id="KW-1133">Transmembrane helix</keyword>
<protein>
    <submittedName>
        <fullName evidence="2">DmsC/YnfH family molybdoenzyme membrane anchor subunit</fullName>
        <ecNumber evidence="2">1.8.5.3</ecNumber>
    </submittedName>
</protein>
<evidence type="ECO:0000313" key="2">
    <source>
        <dbReference type="EMBL" id="XBH22002.1"/>
    </source>
</evidence>
<dbReference type="EC" id="1.8.5.3" evidence="2"/>
<dbReference type="PANTHER" id="PTHR38095:SF2">
    <property type="entry name" value="ANAEROBIC DIMETHYL SULFOXIDE REDUCTASE CHAIN C"/>
    <property type="match status" value="1"/>
</dbReference>
<keyword evidence="2" id="KW-0560">Oxidoreductase</keyword>
<feature type="transmembrane region" description="Helical" evidence="1">
    <location>
        <begin position="154"/>
        <end position="178"/>
    </location>
</feature>
<feature type="transmembrane region" description="Helical" evidence="1">
    <location>
        <begin position="120"/>
        <end position="142"/>
    </location>
</feature>
<dbReference type="GO" id="GO:0005886">
    <property type="term" value="C:plasma membrane"/>
    <property type="evidence" value="ECO:0007669"/>
    <property type="project" value="TreeGrafter"/>
</dbReference>
<dbReference type="AlphaFoldDB" id="A0AAU7DXH8"/>
<keyword evidence="1" id="KW-0812">Transmembrane</keyword>
<dbReference type="EMBL" id="CP146203">
    <property type="protein sequence ID" value="XBH22002.1"/>
    <property type="molecule type" value="Genomic_DNA"/>
</dbReference>
<dbReference type="PANTHER" id="PTHR38095">
    <property type="entry name" value="ANAEROBIC DIMETHYL SULFOXIDE REDUCTASE CHAIN YNFH"/>
    <property type="match status" value="1"/>
</dbReference>
<dbReference type="GO" id="GO:0019645">
    <property type="term" value="P:anaerobic electron transport chain"/>
    <property type="evidence" value="ECO:0007669"/>
    <property type="project" value="InterPro"/>
</dbReference>
<feature type="transmembrane region" description="Helical" evidence="1">
    <location>
        <begin position="89"/>
        <end position="108"/>
    </location>
</feature>
<feature type="transmembrane region" description="Helical" evidence="1">
    <location>
        <begin position="254"/>
        <end position="275"/>
    </location>
</feature>
<feature type="transmembrane region" description="Helical" evidence="1">
    <location>
        <begin position="6"/>
        <end position="28"/>
    </location>
</feature>
<reference evidence="2" key="1">
    <citation type="submission" date="2024-02" db="EMBL/GenBank/DDBJ databases">
        <title>Tomenella chthoni gen. nov. sp. nov., a member of the family Jonesiaceae isolated from bat guano.</title>
        <authorList>
            <person name="Miller S.L."/>
            <person name="King J."/>
            <person name="Sankaranarayanan K."/>
            <person name="Lawson P.A."/>
        </authorList>
    </citation>
    <scope>NUCLEOTIDE SEQUENCE</scope>
    <source>
        <strain evidence="2">BS-20</strain>
    </source>
</reference>
<accession>A0AAU7DXH8</accession>
<sequence length="318" mass="34171">MNVHELPMIIFTIFAQMSVGAFVVLGIIQVVARFKGGTSAVDKITDPLLYAIGPAMVFGLIASMFHMNDITNTLNVLRHWDSSWLSREIILGASFAGLGFLFALAQWFKWGSTLLRQILAGVTAVVGLALVYAMSMIYYTLVTVPAWNTFATPAQFFTTTFLLGCLAVGAALMSTIMWRIRKTTSTKSQVSEADAESQVVDASTRVLMTTVLKGVGIASVVLLSAQFIIIALHLSNLAGGGAIEAQSAVVFSGGWFIARLLLVFLGAGLLALFVYRYAASGAPARHLAIFATSAFVLVLAGEIIGRSQFYDSMFRIGM</sequence>
<feature type="transmembrane region" description="Helical" evidence="1">
    <location>
        <begin position="287"/>
        <end position="305"/>
    </location>
</feature>
<evidence type="ECO:0000256" key="1">
    <source>
        <dbReference type="SAM" id="Phobius"/>
    </source>
</evidence>
<dbReference type="Pfam" id="PF04976">
    <property type="entry name" value="DmsC"/>
    <property type="match status" value="1"/>
</dbReference>
<feature type="transmembrane region" description="Helical" evidence="1">
    <location>
        <begin position="215"/>
        <end position="234"/>
    </location>
</feature>